<dbReference type="InterPro" id="IPR000980">
    <property type="entry name" value="SH2"/>
</dbReference>
<dbReference type="AlphaFoldDB" id="A0AAQ5YSP5"/>
<sequence>MKHTSCKAQNRLRVKQPEDRRIIKEIEEYQKTVTSNNMMPATEGMSHMIPNHVLRVGQTIRLDPAPDTGVSQHPSGHHDDPDLEISLENLNQLIMDLDPTFEPIRVNKSSSSISRPADTLSSDEDASPCVLVSRGCAPSSSPTVVPSVSPSIPIPSHSSISCSPHGSLVFSSSPTSSLPPLPCGSAPRRHPSTKQDCSPGSLRLSTSNRNSVISLLSTSTCSDTSYILGSNLSLAGEDADSPESILSYTPGSFSDGSRSRPFDICTSPEKPPLTKRGHLQELHSKGVHSSPASLSGSLTDIPVLLVNGAPQPDHLPQIDLIPTVPAAKPRTSSSGFQACFKGSQPSMKFVMDTSKFWFRPHLSRAEAEALIKDKEAGTFVVRDSTSYRGSFGLAMKVDQSPTSSTPDAYPGESSSDLIRHFLIESSAKGVRLKGSSQEPYFGSLSALVYQHTISAYALPCRLLLHSQDLETTEEKTNEKAASEDNKKIACNFVYLNAVPTEMLTGPCAVQRAVTSTLQQSSMSPTIVNMKVSLKGVTLTDIKRKLFFRRHYPAHLLSYGGEDPDKRLWMKGSSFAPRMFGFVAKGIEAGTENVCHVFAEYDPLQPCNKVCDVIQAAITKP</sequence>
<dbReference type="SMART" id="SM00252">
    <property type="entry name" value="SH2"/>
    <property type="match status" value="1"/>
</dbReference>
<dbReference type="Gene3D" id="2.30.29.30">
    <property type="entry name" value="Pleckstrin-homology domain (PH domain)/Phosphotyrosine-binding domain (PTB)"/>
    <property type="match status" value="1"/>
</dbReference>
<dbReference type="GeneTree" id="ENSGT00940000160142"/>
<keyword evidence="3 4" id="KW-0727">SH2 domain</keyword>
<evidence type="ECO:0000256" key="1">
    <source>
        <dbReference type="ARBA" id="ARBA00004246"/>
    </source>
</evidence>
<dbReference type="PANTHER" id="PTHR45734:SF6">
    <property type="entry name" value="TENSIN-4"/>
    <property type="match status" value="1"/>
</dbReference>
<dbReference type="SMART" id="SM00462">
    <property type="entry name" value="PTB"/>
    <property type="match status" value="1"/>
</dbReference>
<dbReference type="Ensembl" id="ENSAOCT00000064509.1">
    <property type="protein sequence ID" value="ENSAOCP00000055939.1"/>
    <property type="gene ID" value="ENSAOCG00000029496.1"/>
</dbReference>
<dbReference type="Gene3D" id="3.30.505.10">
    <property type="entry name" value="SH2 domain"/>
    <property type="match status" value="1"/>
</dbReference>
<comment type="subcellular location">
    <subcellularLocation>
        <location evidence="1">Cell junction</location>
        <location evidence="1">Focal adhesion</location>
    </subcellularLocation>
</comment>
<dbReference type="InterPro" id="IPR006020">
    <property type="entry name" value="PTB/PI_dom"/>
</dbReference>
<evidence type="ECO:0000313" key="8">
    <source>
        <dbReference type="Proteomes" id="UP001501940"/>
    </source>
</evidence>
<dbReference type="SUPFAM" id="SSF55550">
    <property type="entry name" value="SH2 domain"/>
    <property type="match status" value="1"/>
</dbReference>
<evidence type="ECO:0000313" key="7">
    <source>
        <dbReference type="Ensembl" id="ENSAOCP00000055939.1"/>
    </source>
</evidence>
<reference evidence="7" key="2">
    <citation type="submission" date="2025-08" db="UniProtKB">
        <authorList>
            <consortium name="Ensembl"/>
        </authorList>
    </citation>
    <scope>IDENTIFICATION</scope>
</reference>
<reference evidence="7 8" key="1">
    <citation type="submission" date="2022-01" db="EMBL/GenBank/DDBJ databases">
        <title>A chromosome-scale genome assembly of the false clownfish, Amphiprion ocellaris.</title>
        <authorList>
            <person name="Ryu T."/>
        </authorList>
    </citation>
    <scope>NUCLEOTIDE SEQUENCE [LARGE SCALE GENOMIC DNA]</scope>
</reference>
<evidence type="ECO:0000256" key="3">
    <source>
        <dbReference type="ARBA" id="ARBA00022999"/>
    </source>
</evidence>
<dbReference type="InterPro" id="IPR011993">
    <property type="entry name" value="PH-like_dom_sf"/>
</dbReference>
<dbReference type="Pfam" id="PF08416">
    <property type="entry name" value="PTB"/>
    <property type="match status" value="1"/>
</dbReference>
<gene>
    <name evidence="7" type="primary">TNS4</name>
</gene>
<keyword evidence="8" id="KW-1185">Reference proteome</keyword>
<evidence type="ECO:0000256" key="4">
    <source>
        <dbReference type="PROSITE-ProRule" id="PRU00191"/>
    </source>
</evidence>
<name>A0AAQ5YSP5_AMPOC</name>
<proteinExistence type="inferred from homology"/>
<dbReference type="InterPro" id="IPR033929">
    <property type="entry name" value="Tensin_PTB"/>
</dbReference>
<feature type="region of interest" description="Disordered" evidence="5">
    <location>
        <begin position="177"/>
        <end position="203"/>
    </location>
</feature>
<evidence type="ECO:0000256" key="2">
    <source>
        <dbReference type="ARBA" id="ARBA00007881"/>
    </source>
</evidence>
<feature type="compositionally biased region" description="Polar residues" evidence="5">
    <location>
        <begin position="194"/>
        <end position="203"/>
    </location>
</feature>
<dbReference type="GO" id="GO:0005925">
    <property type="term" value="C:focal adhesion"/>
    <property type="evidence" value="ECO:0007669"/>
    <property type="project" value="UniProtKB-SubCell"/>
</dbReference>
<evidence type="ECO:0000256" key="5">
    <source>
        <dbReference type="SAM" id="MobiDB-lite"/>
    </source>
</evidence>
<dbReference type="PANTHER" id="PTHR45734">
    <property type="entry name" value="TENSIN"/>
    <property type="match status" value="1"/>
</dbReference>
<dbReference type="SUPFAM" id="SSF50729">
    <property type="entry name" value="PH domain-like"/>
    <property type="match status" value="1"/>
</dbReference>
<accession>A0AAQ5YSP5</accession>
<protein>
    <recommendedName>
        <fullName evidence="6">SH2 domain-containing protein</fullName>
    </recommendedName>
</protein>
<reference evidence="7" key="3">
    <citation type="submission" date="2025-09" db="UniProtKB">
        <authorList>
            <consortium name="Ensembl"/>
        </authorList>
    </citation>
    <scope>IDENTIFICATION</scope>
</reference>
<evidence type="ECO:0000259" key="6">
    <source>
        <dbReference type="PROSITE" id="PS50001"/>
    </source>
</evidence>
<comment type="similarity">
    <text evidence="2">Belongs to the PTEN phosphatase protein family.</text>
</comment>
<organism evidence="7 8">
    <name type="scientific">Amphiprion ocellaris</name>
    <name type="common">Clown anemonefish</name>
    <dbReference type="NCBI Taxonomy" id="80972"/>
    <lineage>
        <taxon>Eukaryota</taxon>
        <taxon>Metazoa</taxon>
        <taxon>Chordata</taxon>
        <taxon>Craniata</taxon>
        <taxon>Vertebrata</taxon>
        <taxon>Euteleostomi</taxon>
        <taxon>Actinopterygii</taxon>
        <taxon>Neopterygii</taxon>
        <taxon>Teleostei</taxon>
        <taxon>Neoteleostei</taxon>
        <taxon>Acanthomorphata</taxon>
        <taxon>Ovalentaria</taxon>
        <taxon>Pomacentridae</taxon>
        <taxon>Amphiprion</taxon>
    </lineage>
</organism>
<dbReference type="InterPro" id="IPR013625">
    <property type="entry name" value="PTB"/>
</dbReference>
<dbReference type="Proteomes" id="UP001501940">
    <property type="component" value="Chromosome 4"/>
</dbReference>
<dbReference type="Pfam" id="PF00017">
    <property type="entry name" value="SH2"/>
    <property type="match status" value="1"/>
</dbReference>
<dbReference type="CDD" id="cd01213">
    <property type="entry name" value="PTB_tensin"/>
    <property type="match status" value="1"/>
</dbReference>
<dbReference type="InterPro" id="IPR051484">
    <property type="entry name" value="Tensin_PTEN_phosphatase"/>
</dbReference>
<dbReference type="PROSITE" id="PS50001">
    <property type="entry name" value="SH2"/>
    <property type="match status" value="1"/>
</dbReference>
<dbReference type="InterPro" id="IPR036860">
    <property type="entry name" value="SH2_dom_sf"/>
</dbReference>
<feature type="domain" description="SH2" evidence="6">
    <location>
        <begin position="357"/>
        <end position="466"/>
    </location>
</feature>